<name>A0A7W7AC53_9SPHN</name>
<evidence type="ECO:0000313" key="2">
    <source>
        <dbReference type="EMBL" id="MBB4613560.1"/>
    </source>
</evidence>
<dbReference type="RefSeq" id="WP_144907617.1">
    <property type="nucleotide sequence ID" value="NZ_JACHOA010000003.1"/>
</dbReference>
<keyword evidence="1" id="KW-0732">Signal</keyword>
<evidence type="ECO:0000256" key="1">
    <source>
        <dbReference type="SAM" id="SignalP"/>
    </source>
</evidence>
<dbReference type="Proteomes" id="UP000538566">
    <property type="component" value="Unassembled WGS sequence"/>
</dbReference>
<organism evidence="2 3">
    <name type="scientific">Novosphingobium taihuense</name>
    <dbReference type="NCBI Taxonomy" id="260085"/>
    <lineage>
        <taxon>Bacteria</taxon>
        <taxon>Pseudomonadati</taxon>
        <taxon>Pseudomonadota</taxon>
        <taxon>Alphaproteobacteria</taxon>
        <taxon>Sphingomonadales</taxon>
        <taxon>Sphingomonadaceae</taxon>
        <taxon>Novosphingobium</taxon>
    </lineage>
</organism>
<dbReference type="EMBL" id="JACHOA010000003">
    <property type="protein sequence ID" value="MBB4613560.1"/>
    <property type="molecule type" value="Genomic_DNA"/>
</dbReference>
<proteinExistence type="predicted"/>
<comment type="caution">
    <text evidence="2">The sequence shown here is derived from an EMBL/GenBank/DDBJ whole genome shotgun (WGS) entry which is preliminary data.</text>
</comment>
<dbReference type="AlphaFoldDB" id="A0A7W7AC53"/>
<protein>
    <submittedName>
        <fullName evidence="2">Uncharacterized protein</fullName>
    </submittedName>
</protein>
<accession>A0A7W7AC53</accession>
<reference evidence="2 3" key="1">
    <citation type="submission" date="2020-08" db="EMBL/GenBank/DDBJ databases">
        <title>Genomic Encyclopedia of Type Strains, Phase IV (KMG-IV): sequencing the most valuable type-strain genomes for metagenomic binning, comparative biology and taxonomic classification.</title>
        <authorList>
            <person name="Goeker M."/>
        </authorList>
    </citation>
    <scope>NUCLEOTIDE SEQUENCE [LARGE SCALE GENOMIC DNA]</scope>
    <source>
        <strain evidence="2 3">DSM 17507</strain>
    </source>
</reference>
<feature type="chain" id="PRO_5030887235" evidence="1">
    <location>
        <begin position="23"/>
        <end position="174"/>
    </location>
</feature>
<dbReference type="OrthoDB" id="7189461at2"/>
<keyword evidence="3" id="KW-1185">Reference proteome</keyword>
<sequence length="174" mass="17215">MRKLAFLTTAAALAAVATPALAAPVTGTVNVSGSVAAKCKFVTASADLPLGELADADGGLDASKVDGQTRTLNGWCNNSAATLSVKATALTGDQAVTSGAETAFTDRVNYTASVAANAQTFTDSSTDDLASTATTVNMFSGDIVVTLGASTASSKKLVAGAYSGKVEVTLSPTV</sequence>
<evidence type="ECO:0000313" key="3">
    <source>
        <dbReference type="Proteomes" id="UP000538566"/>
    </source>
</evidence>
<feature type="signal peptide" evidence="1">
    <location>
        <begin position="1"/>
        <end position="22"/>
    </location>
</feature>
<gene>
    <name evidence="2" type="ORF">GGR37_001835</name>
</gene>